<accession>A0AAV7PNR5</accession>
<dbReference type="EMBL" id="JANPWB010000011">
    <property type="protein sequence ID" value="KAJ1129479.1"/>
    <property type="molecule type" value="Genomic_DNA"/>
</dbReference>
<sequence length="88" mass="9387">MLGLAGGLAGMGAQLAEWGSGADLCSPNQTVLASATCLLLISLSKYQKLDEEMNRERSRARVLIPNDPLLPTVMTTSRFYKKALSSSA</sequence>
<gene>
    <name evidence="1" type="ORF">NDU88_007847</name>
</gene>
<organism evidence="1 2">
    <name type="scientific">Pleurodeles waltl</name>
    <name type="common">Iberian ribbed newt</name>
    <dbReference type="NCBI Taxonomy" id="8319"/>
    <lineage>
        <taxon>Eukaryota</taxon>
        <taxon>Metazoa</taxon>
        <taxon>Chordata</taxon>
        <taxon>Craniata</taxon>
        <taxon>Vertebrata</taxon>
        <taxon>Euteleostomi</taxon>
        <taxon>Amphibia</taxon>
        <taxon>Batrachia</taxon>
        <taxon>Caudata</taxon>
        <taxon>Salamandroidea</taxon>
        <taxon>Salamandridae</taxon>
        <taxon>Pleurodelinae</taxon>
        <taxon>Pleurodeles</taxon>
    </lineage>
</organism>
<dbReference type="AlphaFoldDB" id="A0AAV7PNR5"/>
<proteinExistence type="predicted"/>
<protein>
    <submittedName>
        <fullName evidence="1">Uncharacterized protein</fullName>
    </submittedName>
</protein>
<comment type="caution">
    <text evidence="1">The sequence shown here is derived from an EMBL/GenBank/DDBJ whole genome shotgun (WGS) entry which is preliminary data.</text>
</comment>
<reference evidence="1" key="1">
    <citation type="journal article" date="2022" name="bioRxiv">
        <title>Sequencing and chromosome-scale assembly of the giantPleurodeles waltlgenome.</title>
        <authorList>
            <person name="Brown T."/>
            <person name="Elewa A."/>
            <person name="Iarovenko S."/>
            <person name="Subramanian E."/>
            <person name="Araus A.J."/>
            <person name="Petzold A."/>
            <person name="Susuki M."/>
            <person name="Suzuki K.-i.T."/>
            <person name="Hayashi T."/>
            <person name="Toyoda A."/>
            <person name="Oliveira C."/>
            <person name="Osipova E."/>
            <person name="Leigh N.D."/>
            <person name="Simon A."/>
            <person name="Yun M.H."/>
        </authorList>
    </citation>
    <scope>NUCLEOTIDE SEQUENCE</scope>
    <source>
        <strain evidence="1">20211129_DDA</strain>
        <tissue evidence="1">Liver</tissue>
    </source>
</reference>
<evidence type="ECO:0000313" key="2">
    <source>
        <dbReference type="Proteomes" id="UP001066276"/>
    </source>
</evidence>
<dbReference type="Proteomes" id="UP001066276">
    <property type="component" value="Chromosome 7"/>
</dbReference>
<name>A0AAV7PNR5_PLEWA</name>
<keyword evidence="2" id="KW-1185">Reference proteome</keyword>
<evidence type="ECO:0000313" key="1">
    <source>
        <dbReference type="EMBL" id="KAJ1129479.1"/>
    </source>
</evidence>